<dbReference type="InterPro" id="IPR002771">
    <property type="entry name" value="Multi_antbiot-R_MarC"/>
</dbReference>
<evidence type="ECO:0000256" key="6">
    <source>
        <dbReference type="ARBA" id="ARBA00023136"/>
    </source>
</evidence>
<feature type="transmembrane region" description="Helical" evidence="7">
    <location>
        <begin position="41"/>
        <end position="62"/>
    </location>
</feature>
<evidence type="ECO:0000256" key="7">
    <source>
        <dbReference type="RuleBase" id="RU362048"/>
    </source>
</evidence>
<keyword evidence="9" id="KW-1185">Reference proteome</keyword>
<sequence length="195" mass="20774">MDIASLINAFLALFIIIDPLTNGPIFYSMTSSLSDEKRKKIIRKSVIVATAVLLLFALFGDLIVEPFGMTVNDIRIATGLILLIYAIQALLGQSEASMIDPESVAIVPMAIPMLAGPGAISLVLYYRSSCGPICTAIAVIGVMLVTLPLLMLGRALYKVLGKNGILALSRIIAILLAGLGVAMIREGIMMILRVT</sequence>
<accession>A0A977KBR4</accession>
<keyword evidence="6 7" id="KW-0472">Membrane</keyword>
<evidence type="ECO:0000256" key="1">
    <source>
        <dbReference type="ARBA" id="ARBA00004651"/>
    </source>
</evidence>
<keyword evidence="3" id="KW-1003">Cell membrane</keyword>
<name>A0A977KBR4_9CREN</name>
<evidence type="ECO:0000313" key="9">
    <source>
        <dbReference type="Proteomes" id="UP001063698"/>
    </source>
</evidence>
<evidence type="ECO:0000313" key="8">
    <source>
        <dbReference type="EMBL" id="UXD21710.1"/>
    </source>
</evidence>
<keyword evidence="5 7" id="KW-1133">Transmembrane helix</keyword>
<feature type="transmembrane region" description="Helical" evidence="7">
    <location>
        <begin position="164"/>
        <end position="184"/>
    </location>
</feature>
<gene>
    <name evidence="8" type="ORF">IPA_07065</name>
</gene>
<feature type="transmembrane region" description="Helical" evidence="7">
    <location>
        <begin position="74"/>
        <end position="92"/>
    </location>
</feature>
<organism evidence="8 9">
    <name type="scientific">Ignicoccus pacificus DSM 13166</name>
    <dbReference type="NCBI Taxonomy" id="940294"/>
    <lineage>
        <taxon>Archaea</taxon>
        <taxon>Thermoproteota</taxon>
        <taxon>Thermoprotei</taxon>
        <taxon>Desulfurococcales</taxon>
        <taxon>Desulfurococcaceae</taxon>
        <taxon>Ignicoccus</taxon>
    </lineage>
</organism>
<feature type="transmembrane region" description="Helical" evidence="7">
    <location>
        <begin position="6"/>
        <end position="29"/>
    </location>
</feature>
<evidence type="ECO:0000256" key="5">
    <source>
        <dbReference type="ARBA" id="ARBA00022989"/>
    </source>
</evidence>
<protein>
    <recommendedName>
        <fullName evidence="7">UPF0056 membrane protein</fullName>
    </recommendedName>
</protein>
<dbReference type="NCBIfam" id="TIGR00427">
    <property type="entry name" value="NAAT family transporter"/>
    <property type="match status" value="1"/>
</dbReference>
<dbReference type="EMBL" id="CP006868">
    <property type="protein sequence ID" value="UXD21710.1"/>
    <property type="molecule type" value="Genomic_DNA"/>
</dbReference>
<dbReference type="KEGG" id="ipc:IPA_07065"/>
<evidence type="ECO:0000256" key="3">
    <source>
        <dbReference type="ARBA" id="ARBA00022475"/>
    </source>
</evidence>
<comment type="subcellular location">
    <subcellularLocation>
        <location evidence="1 7">Cell membrane</location>
        <topology evidence="1 7">Multi-pass membrane protein</topology>
    </subcellularLocation>
</comment>
<dbReference type="GO" id="GO:0005886">
    <property type="term" value="C:plasma membrane"/>
    <property type="evidence" value="ECO:0007669"/>
    <property type="project" value="UniProtKB-SubCell"/>
</dbReference>
<feature type="transmembrane region" description="Helical" evidence="7">
    <location>
        <begin position="132"/>
        <end position="152"/>
    </location>
</feature>
<evidence type="ECO:0000256" key="2">
    <source>
        <dbReference type="ARBA" id="ARBA00009784"/>
    </source>
</evidence>
<dbReference type="Pfam" id="PF01914">
    <property type="entry name" value="MarC"/>
    <property type="match status" value="1"/>
</dbReference>
<comment type="similarity">
    <text evidence="2 7">Belongs to the UPF0056 (MarC) family.</text>
</comment>
<dbReference type="PANTHER" id="PTHR33508:SF1">
    <property type="entry name" value="UPF0056 MEMBRANE PROTEIN YHCE"/>
    <property type="match status" value="1"/>
</dbReference>
<dbReference type="AlphaFoldDB" id="A0A977KBR4"/>
<keyword evidence="4 7" id="KW-0812">Transmembrane</keyword>
<evidence type="ECO:0000256" key="4">
    <source>
        <dbReference type="ARBA" id="ARBA00022692"/>
    </source>
</evidence>
<feature type="transmembrane region" description="Helical" evidence="7">
    <location>
        <begin position="104"/>
        <end position="126"/>
    </location>
</feature>
<dbReference type="Proteomes" id="UP001063698">
    <property type="component" value="Chromosome"/>
</dbReference>
<reference evidence="8" key="1">
    <citation type="submission" date="2013-11" db="EMBL/GenBank/DDBJ databases">
        <title>Comparative genomics of Ignicoccus.</title>
        <authorList>
            <person name="Podar M."/>
        </authorList>
    </citation>
    <scope>NUCLEOTIDE SEQUENCE</scope>
    <source>
        <strain evidence="8">DSM 13166</strain>
    </source>
</reference>
<dbReference type="PANTHER" id="PTHR33508">
    <property type="entry name" value="UPF0056 MEMBRANE PROTEIN YHCE"/>
    <property type="match status" value="1"/>
</dbReference>
<proteinExistence type="inferred from homology"/>